<dbReference type="OrthoDB" id="3948624at2"/>
<protein>
    <submittedName>
        <fullName evidence="3">Uncharacterized protein</fullName>
    </submittedName>
</protein>
<keyword evidence="2" id="KW-1133">Transmembrane helix</keyword>
<keyword evidence="2" id="KW-0472">Membrane</keyword>
<evidence type="ECO:0000256" key="1">
    <source>
        <dbReference type="SAM" id="Coils"/>
    </source>
</evidence>
<feature type="coiled-coil region" evidence="1">
    <location>
        <begin position="508"/>
        <end position="539"/>
    </location>
</feature>
<evidence type="ECO:0000313" key="3">
    <source>
        <dbReference type="EMBL" id="PAY23340.1"/>
    </source>
</evidence>
<dbReference type="Proteomes" id="UP000218810">
    <property type="component" value="Unassembled WGS sequence"/>
</dbReference>
<name>A0A2A2WQ73_9ACTN</name>
<feature type="transmembrane region" description="Helical" evidence="2">
    <location>
        <begin position="476"/>
        <end position="508"/>
    </location>
</feature>
<dbReference type="AlphaFoldDB" id="A0A2A2WQ73"/>
<organism evidence="3 4">
    <name type="scientific">Dietzia natronolimnaea</name>
    <dbReference type="NCBI Taxonomy" id="161920"/>
    <lineage>
        <taxon>Bacteria</taxon>
        <taxon>Bacillati</taxon>
        <taxon>Actinomycetota</taxon>
        <taxon>Actinomycetes</taxon>
        <taxon>Mycobacteriales</taxon>
        <taxon>Dietziaceae</taxon>
        <taxon>Dietzia</taxon>
    </lineage>
</organism>
<evidence type="ECO:0000313" key="4">
    <source>
        <dbReference type="Proteomes" id="UP000218810"/>
    </source>
</evidence>
<keyword evidence="1" id="KW-0175">Coiled coil</keyword>
<dbReference type="RefSeq" id="WP_095718059.1">
    <property type="nucleotide sequence ID" value="NZ_NTGA01000015.1"/>
</dbReference>
<evidence type="ECO:0000256" key="2">
    <source>
        <dbReference type="SAM" id="Phobius"/>
    </source>
</evidence>
<accession>A0A2A2WQ73</accession>
<keyword evidence="4" id="KW-1185">Reference proteome</keyword>
<dbReference type="EMBL" id="NTGA01000015">
    <property type="protein sequence ID" value="PAY23340.1"/>
    <property type="molecule type" value="Genomic_DNA"/>
</dbReference>
<keyword evidence="2" id="KW-0812">Transmembrane</keyword>
<gene>
    <name evidence="3" type="ORF">CEY15_08445</name>
</gene>
<comment type="caution">
    <text evidence="3">The sequence shown here is derived from an EMBL/GenBank/DDBJ whole genome shotgun (WGS) entry which is preliminary data.</text>
</comment>
<reference evidence="4" key="1">
    <citation type="submission" date="2017-09" db="EMBL/GenBank/DDBJ databases">
        <authorList>
            <person name="Zhang Y."/>
            <person name="Huang X."/>
            <person name="Liu J."/>
            <person name="Lu L."/>
            <person name="Peng K."/>
        </authorList>
    </citation>
    <scope>NUCLEOTIDE SEQUENCE [LARGE SCALE GENOMIC DNA]</scope>
    <source>
        <strain evidence="4">S-XJ-1</strain>
    </source>
</reference>
<sequence>MAETIRIDMSPVLRRIDSLENRMDTSISDLQTGVGQIQTDLSTTSAELRELKAAFDEYVMAAQRTANVQRSETKVGALKAELDRQFGHYSVVRRSSIGLLQAFDIGNVTNEIASAVSEELMIESPRYWLAPALVALAAWSRDDKEIADKSVDAAFNRSPEKTSLFFALVLRRQDREDASIKWLRHYFSALDPTALTREFAVILEAASQDGFGPAGAAMCLEMLTRWNSELRSRPDVVDAQIQKWVEEIGVHRGRVDVNHYSALAFVSPQWPAVQAQLESAAAIPAMIDDYTRVRDFDAPRSTIIEDLLDDLLEQLVTEYDDEELPLRREVAFHEAVIDESGDLQRADKRAAVQLEALEETIDAVSLQTMSAISPDALGVSQRTQRVAVGAGQEDFRSATGRFTMDYRSRAVTSVPLHLGPKHSSYAENLGFVGWDGDSSEPEESAVRRLDTAWDTTVQTRIDELALTNSAYIVPSLIAAGVVVVVSVISILAGLFALVIGAATVYFLVEQKRKRADAAIAEVEAARDKAKQNSRDLLRRATAEFVDATLVYEELDSAEPDLLRLINTWPTAANSNHAVTA</sequence>
<proteinExistence type="predicted"/>